<evidence type="ECO:0000313" key="2">
    <source>
        <dbReference type="EMBL" id="MBE9189691.1"/>
    </source>
</evidence>
<feature type="transmembrane region" description="Helical" evidence="1">
    <location>
        <begin position="20"/>
        <end position="40"/>
    </location>
</feature>
<dbReference type="EMBL" id="JADEWN010000008">
    <property type="protein sequence ID" value="MBE9189691.1"/>
    <property type="molecule type" value="Genomic_DNA"/>
</dbReference>
<keyword evidence="1" id="KW-0812">Transmembrane</keyword>
<keyword evidence="3" id="KW-1185">Reference proteome</keyword>
<dbReference type="RefSeq" id="WP_193930930.1">
    <property type="nucleotide sequence ID" value="NZ_CAWPMZ010000139.1"/>
</dbReference>
<sequence length="68" mass="7230">MESSSSQSASSVENPSHKLADIVGTAIALLTLTVPLVAIAQYSDKNLLTNVQPISYPLQRAGMKTGEW</sequence>
<keyword evidence="1" id="KW-1133">Transmembrane helix</keyword>
<evidence type="ECO:0000313" key="3">
    <source>
        <dbReference type="Proteomes" id="UP000651156"/>
    </source>
</evidence>
<dbReference type="Proteomes" id="UP000651156">
    <property type="component" value="Unassembled WGS sequence"/>
</dbReference>
<keyword evidence="1" id="KW-0472">Membrane</keyword>
<protein>
    <submittedName>
        <fullName evidence="2">Uncharacterized protein</fullName>
    </submittedName>
</protein>
<reference evidence="2 3" key="1">
    <citation type="submission" date="2020-10" db="EMBL/GenBank/DDBJ databases">
        <authorList>
            <person name="Castelo-Branco R."/>
            <person name="Eusebio N."/>
            <person name="Adriana R."/>
            <person name="Vieira A."/>
            <person name="Brugerolle De Fraissinette N."/>
            <person name="Rezende De Castro R."/>
            <person name="Schneider M.P."/>
            <person name="Vasconcelos V."/>
            <person name="Leao P.N."/>
        </authorList>
    </citation>
    <scope>NUCLEOTIDE SEQUENCE [LARGE SCALE GENOMIC DNA]</scope>
    <source>
        <strain evidence="2 3">LEGE 06123</strain>
    </source>
</reference>
<accession>A0ABR9UN34</accession>
<name>A0ABR9UN34_9CHRO</name>
<organism evidence="2 3">
    <name type="scientific">Gloeocapsopsis crepidinum LEGE 06123</name>
    <dbReference type="NCBI Taxonomy" id="588587"/>
    <lineage>
        <taxon>Bacteria</taxon>
        <taxon>Bacillati</taxon>
        <taxon>Cyanobacteriota</taxon>
        <taxon>Cyanophyceae</taxon>
        <taxon>Oscillatoriophycideae</taxon>
        <taxon>Chroococcales</taxon>
        <taxon>Chroococcaceae</taxon>
        <taxon>Gloeocapsopsis</taxon>
    </lineage>
</organism>
<proteinExistence type="predicted"/>
<comment type="caution">
    <text evidence="2">The sequence shown here is derived from an EMBL/GenBank/DDBJ whole genome shotgun (WGS) entry which is preliminary data.</text>
</comment>
<gene>
    <name evidence="2" type="ORF">IQ230_04785</name>
</gene>
<evidence type="ECO:0000256" key="1">
    <source>
        <dbReference type="SAM" id="Phobius"/>
    </source>
</evidence>